<dbReference type="PANTHER" id="PTHR45712:SF22">
    <property type="entry name" value="INSULIN-LIKE GROWTH FACTOR-BINDING PROTEIN COMPLEX ACID LABILE SUBUNIT"/>
    <property type="match status" value="1"/>
</dbReference>
<evidence type="ECO:0000313" key="3">
    <source>
        <dbReference type="EMBL" id="KAJ7372476.1"/>
    </source>
</evidence>
<dbReference type="EMBL" id="MU826836">
    <property type="protein sequence ID" value="KAJ7372476.1"/>
    <property type="molecule type" value="Genomic_DNA"/>
</dbReference>
<dbReference type="SMART" id="SM00369">
    <property type="entry name" value="LRR_TYP"/>
    <property type="match status" value="3"/>
</dbReference>
<proteinExistence type="predicted"/>
<dbReference type="AlphaFoldDB" id="A0A9X0CR76"/>
<dbReference type="InterPro" id="IPR001611">
    <property type="entry name" value="Leu-rich_rpt"/>
</dbReference>
<organism evidence="3 4">
    <name type="scientific">Desmophyllum pertusum</name>
    <dbReference type="NCBI Taxonomy" id="174260"/>
    <lineage>
        <taxon>Eukaryota</taxon>
        <taxon>Metazoa</taxon>
        <taxon>Cnidaria</taxon>
        <taxon>Anthozoa</taxon>
        <taxon>Hexacorallia</taxon>
        <taxon>Scleractinia</taxon>
        <taxon>Caryophylliina</taxon>
        <taxon>Caryophylliidae</taxon>
        <taxon>Desmophyllum</taxon>
    </lineage>
</organism>
<evidence type="ECO:0000256" key="1">
    <source>
        <dbReference type="ARBA" id="ARBA00022614"/>
    </source>
</evidence>
<evidence type="ECO:0000256" key="2">
    <source>
        <dbReference type="ARBA" id="ARBA00022737"/>
    </source>
</evidence>
<dbReference type="OrthoDB" id="5982671at2759"/>
<sequence length="242" mass="27352">MEEEITIELHRSLVSGPAVVVLVMMDSKKPLVLVFLCKNIRNKVIQNLNPEDLVKTIEVIKIFNSGMVFIDAKTFHNLTSLRTLNLAKNALTAFPDISKNAALEEIDFYGNKIQMFVSNFSVILPKALKKIILIDNAIDWIPNEWFDLPNLEYIALSMNNLKKFPGASFINCKSLRFLSVDQNEIESITQPNMRPFFGNNSQLVHLNASNNKISAISTGAFSNLIHLQVLELHVNNLENYCC</sequence>
<keyword evidence="1" id="KW-0433">Leucine-rich repeat</keyword>
<gene>
    <name evidence="3" type="ORF">OS493_018983</name>
</gene>
<dbReference type="Pfam" id="PF13855">
    <property type="entry name" value="LRR_8"/>
    <property type="match status" value="1"/>
</dbReference>
<keyword evidence="4" id="KW-1185">Reference proteome</keyword>
<protein>
    <submittedName>
        <fullName evidence="3">Uncharacterized protein</fullName>
    </submittedName>
</protein>
<comment type="caution">
    <text evidence="3">The sequence shown here is derived from an EMBL/GenBank/DDBJ whole genome shotgun (WGS) entry which is preliminary data.</text>
</comment>
<accession>A0A9X0CR76</accession>
<dbReference type="InterPro" id="IPR032675">
    <property type="entry name" value="LRR_dom_sf"/>
</dbReference>
<dbReference type="SUPFAM" id="SSF52058">
    <property type="entry name" value="L domain-like"/>
    <property type="match status" value="1"/>
</dbReference>
<keyword evidence="2" id="KW-0677">Repeat</keyword>
<dbReference type="InterPro" id="IPR050333">
    <property type="entry name" value="SLRP"/>
</dbReference>
<dbReference type="InterPro" id="IPR003591">
    <property type="entry name" value="Leu-rich_rpt_typical-subtyp"/>
</dbReference>
<dbReference type="Gene3D" id="3.80.10.10">
    <property type="entry name" value="Ribonuclease Inhibitor"/>
    <property type="match status" value="2"/>
</dbReference>
<name>A0A9X0CR76_9CNID</name>
<dbReference type="Pfam" id="PF00560">
    <property type="entry name" value="LRR_1"/>
    <property type="match status" value="1"/>
</dbReference>
<reference evidence="3" key="1">
    <citation type="submission" date="2023-01" db="EMBL/GenBank/DDBJ databases">
        <title>Genome assembly of the deep-sea coral Lophelia pertusa.</title>
        <authorList>
            <person name="Herrera S."/>
            <person name="Cordes E."/>
        </authorList>
    </citation>
    <scope>NUCLEOTIDE SEQUENCE</scope>
    <source>
        <strain evidence="3">USNM1676648</strain>
        <tissue evidence="3">Polyp</tissue>
    </source>
</reference>
<evidence type="ECO:0000313" key="4">
    <source>
        <dbReference type="Proteomes" id="UP001163046"/>
    </source>
</evidence>
<dbReference type="Proteomes" id="UP001163046">
    <property type="component" value="Unassembled WGS sequence"/>
</dbReference>
<dbReference type="PANTHER" id="PTHR45712">
    <property type="entry name" value="AGAP008170-PA"/>
    <property type="match status" value="1"/>
</dbReference>